<dbReference type="GO" id="GO:0050797">
    <property type="term" value="F:thymidylate synthase (FAD) activity"/>
    <property type="evidence" value="ECO:0007669"/>
    <property type="project" value="InterPro"/>
</dbReference>
<evidence type="ECO:0000313" key="1">
    <source>
        <dbReference type="EMBL" id="SUZ61925.1"/>
    </source>
</evidence>
<dbReference type="PROSITE" id="PS51331">
    <property type="entry name" value="THYX"/>
    <property type="match status" value="1"/>
</dbReference>
<dbReference type="AlphaFoldDB" id="A0A381P4Q3"/>
<dbReference type="CDD" id="cd20175">
    <property type="entry name" value="ThyX"/>
    <property type="match status" value="1"/>
</dbReference>
<dbReference type="InterPro" id="IPR003669">
    <property type="entry name" value="Thymidylate_synthase_ThyX"/>
</dbReference>
<reference evidence="1" key="1">
    <citation type="submission" date="2018-05" db="EMBL/GenBank/DDBJ databases">
        <authorList>
            <person name="Lanie J.A."/>
            <person name="Ng W.-L."/>
            <person name="Kazmierczak K.M."/>
            <person name="Andrzejewski T.M."/>
            <person name="Davidsen T.M."/>
            <person name="Wayne K.J."/>
            <person name="Tettelin H."/>
            <person name="Glass J.I."/>
            <person name="Rusch D."/>
            <person name="Podicherti R."/>
            <person name="Tsui H.-C.T."/>
            <person name="Winkler M.E."/>
        </authorList>
    </citation>
    <scope>NUCLEOTIDE SEQUENCE</scope>
</reference>
<dbReference type="GO" id="GO:0070402">
    <property type="term" value="F:NADPH binding"/>
    <property type="evidence" value="ECO:0007669"/>
    <property type="project" value="TreeGrafter"/>
</dbReference>
<accession>A0A381P4Q3</accession>
<dbReference type="SUPFAM" id="SSF69796">
    <property type="entry name" value="Thymidylate synthase-complementing protein Thy1"/>
    <property type="match status" value="1"/>
</dbReference>
<sequence>MSEKKIEYIEKVLDKGYIEVVDMLGDDLTPVNAARVSFGGRSDKFTDKDRRLSKFLIKHKHFSPFRHQHVMMIIKAPEFVMRQWYKHVVGIETTSDHPTKDHAWNEISGRYVEYSDFYMPKNFRAQSDDNKQASEGLVGDQAKAEKLWHEAQGNSISAYEKMIDMGMAKEQARSILPLTVYTQVWWTASFQSIMNFIELRDEATAQVEIQEYARALKKIMLEIFPETTKLWQEVYWDKAE</sequence>
<dbReference type="PANTHER" id="PTHR34934">
    <property type="entry name" value="FLAVIN-DEPENDENT THYMIDYLATE SYNTHASE"/>
    <property type="match status" value="1"/>
</dbReference>
<dbReference type="GO" id="GO:0050660">
    <property type="term" value="F:flavin adenine dinucleotide binding"/>
    <property type="evidence" value="ECO:0007669"/>
    <property type="project" value="InterPro"/>
</dbReference>
<name>A0A381P4Q3_9ZZZZ</name>
<dbReference type="PANTHER" id="PTHR34934:SF1">
    <property type="entry name" value="FLAVIN-DEPENDENT THYMIDYLATE SYNTHASE"/>
    <property type="match status" value="1"/>
</dbReference>
<dbReference type="InterPro" id="IPR036098">
    <property type="entry name" value="Thymidylate_synthase_ThyX_sf"/>
</dbReference>
<protein>
    <recommendedName>
        <fullName evidence="2">Thymidylate synthase (FAD)</fullName>
    </recommendedName>
</protein>
<dbReference type="Gene3D" id="3.30.1360.170">
    <property type="match status" value="1"/>
</dbReference>
<evidence type="ECO:0008006" key="2">
    <source>
        <dbReference type="Google" id="ProtNLM"/>
    </source>
</evidence>
<dbReference type="Pfam" id="PF02511">
    <property type="entry name" value="Thy1"/>
    <property type="match status" value="1"/>
</dbReference>
<organism evidence="1">
    <name type="scientific">marine metagenome</name>
    <dbReference type="NCBI Taxonomy" id="408172"/>
    <lineage>
        <taxon>unclassified sequences</taxon>
        <taxon>metagenomes</taxon>
        <taxon>ecological metagenomes</taxon>
    </lineage>
</organism>
<gene>
    <name evidence="1" type="ORF">METZ01_LOCUS14779</name>
</gene>
<dbReference type="GO" id="GO:0006231">
    <property type="term" value="P:dTMP biosynthetic process"/>
    <property type="evidence" value="ECO:0007669"/>
    <property type="project" value="InterPro"/>
</dbReference>
<dbReference type="NCBIfam" id="TIGR02170">
    <property type="entry name" value="thyX"/>
    <property type="match status" value="1"/>
</dbReference>
<proteinExistence type="predicted"/>
<dbReference type="GO" id="GO:0004799">
    <property type="term" value="F:thymidylate synthase activity"/>
    <property type="evidence" value="ECO:0007669"/>
    <property type="project" value="TreeGrafter"/>
</dbReference>
<dbReference type="EMBL" id="UINC01000836">
    <property type="protein sequence ID" value="SUZ61925.1"/>
    <property type="molecule type" value="Genomic_DNA"/>
</dbReference>